<evidence type="ECO:0000256" key="1">
    <source>
        <dbReference type="ARBA" id="ARBA00008857"/>
    </source>
</evidence>
<proteinExistence type="inferred from homology"/>
<name>A4SZZ4_POLAQ</name>
<accession>A4SZZ4</accession>
<dbReference type="RefSeq" id="WP_011903681.1">
    <property type="nucleotide sequence ID" value="NC_009379.1"/>
</dbReference>
<keyword evidence="6" id="KW-1185">Reference proteome</keyword>
<keyword evidence="2" id="KW-0229">DNA integration</keyword>
<dbReference type="PANTHER" id="PTHR30349:SF41">
    <property type="entry name" value="INTEGRASE_RECOMBINASE PROTEIN MJ0367-RELATED"/>
    <property type="match status" value="1"/>
</dbReference>
<evidence type="ECO:0000313" key="6">
    <source>
        <dbReference type="Proteomes" id="UP000000231"/>
    </source>
</evidence>
<evidence type="ECO:0000256" key="4">
    <source>
        <dbReference type="ARBA" id="ARBA00023172"/>
    </source>
</evidence>
<dbReference type="InterPro" id="IPR011010">
    <property type="entry name" value="DNA_brk_join_enz"/>
</dbReference>
<dbReference type="AlphaFoldDB" id="A4SZZ4"/>
<keyword evidence="4" id="KW-0233">DNA recombination</keyword>
<gene>
    <name evidence="5" type="ordered locus">Pnuc_1845</name>
</gene>
<dbReference type="HOGENOM" id="CLU_045967_0_0_4"/>
<evidence type="ECO:0000256" key="3">
    <source>
        <dbReference type="ARBA" id="ARBA00023125"/>
    </source>
</evidence>
<dbReference type="SUPFAM" id="SSF56349">
    <property type="entry name" value="DNA breaking-rejoining enzymes"/>
    <property type="match status" value="1"/>
</dbReference>
<dbReference type="Gene3D" id="1.10.150.130">
    <property type="match status" value="1"/>
</dbReference>
<dbReference type="Gene3D" id="1.10.443.10">
    <property type="entry name" value="Intergrase catalytic core"/>
    <property type="match status" value="1"/>
</dbReference>
<evidence type="ECO:0000256" key="2">
    <source>
        <dbReference type="ARBA" id="ARBA00022908"/>
    </source>
</evidence>
<dbReference type="EMBL" id="CP000655">
    <property type="protein sequence ID" value="ABP35058.1"/>
    <property type="molecule type" value="Genomic_DNA"/>
</dbReference>
<sequence>MVERKATSKSIIDGELLVVLRERSSVYQCHYKIDGKWQRTSTKQRDIKKAQEVAKDIYKEAHWKKKNQVAPITRYFRDVAKTVVKRLQDALDSKEGKAVYRDYITAINRYLVPALGKYYVDSIDYKAFAHFEEVRKKKMKGKDATKSTQLTHNAALNKVFDEAIYRGYMVESNRLVLKAKGKASERRAEFSVEEVKAMRSNFDAWIEKGRVDTRELRALLKEYVEILLDTGARAGKEVLDLKWAHIEITEDKEIINTGIKVLPDDVDDRGYEQQDWRRNRTAYIKILTGKTSKKNGVLEGRTAIGNLYTVQALDRIAQRNYGMTALEVIQKYPQDAVFRYKEYQSKRNNKLNTPVKLLPPTDLVKLFRVYLEEHNLYIDPVTGKGRPPYCLRHTYATIKLLHDKIPPNILKKQMGTSIQMLEKYYDHITTKKAANQLRDEESRVLIQAGGKVNEKYEYREVKRSKNKKVS</sequence>
<keyword evidence="3" id="KW-0238">DNA-binding</keyword>
<dbReference type="PANTHER" id="PTHR30349">
    <property type="entry name" value="PHAGE INTEGRASE-RELATED"/>
    <property type="match status" value="1"/>
</dbReference>
<dbReference type="InterPro" id="IPR013762">
    <property type="entry name" value="Integrase-like_cat_sf"/>
</dbReference>
<dbReference type="GO" id="GO:0015074">
    <property type="term" value="P:DNA integration"/>
    <property type="evidence" value="ECO:0007669"/>
    <property type="project" value="UniProtKB-KW"/>
</dbReference>
<dbReference type="Proteomes" id="UP000000231">
    <property type="component" value="Chromosome"/>
</dbReference>
<protein>
    <submittedName>
        <fullName evidence="5">Phage integrase family protein</fullName>
    </submittedName>
</protein>
<dbReference type="GeneID" id="31482235"/>
<comment type="similarity">
    <text evidence="1">Belongs to the 'phage' integrase family.</text>
</comment>
<organism evidence="5 6">
    <name type="scientific">Polynucleobacter asymbioticus (strain DSM 18221 / CIP 109841 / QLW-P1DMWA-1)</name>
    <name type="common">Polynucleobacter necessarius subsp. asymbioticus</name>
    <dbReference type="NCBI Taxonomy" id="312153"/>
    <lineage>
        <taxon>Bacteria</taxon>
        <taxon>Pseudomonadati</taxon>
        <taxon>Pseudomonadota</taxon>
        <taxon>Betaproteobacteria</taxon>
        <taxon>Burkholderiales</taxon>
        <taxon>Burkholderiaceae</taxon>
        <taxon>Polynucleobacter</taxon>
    </lineage>
</organism>
<dbReference type="InterPro" id="IPR050090">
    <property type="entry name" value="Tyrosine_recombinase_XerCD"/>
</dbReference>
<reference evidence="5 6" key="1">
    <citation type="journal article" date="2012" name="Stand. Genomic Sci.">
        <title>Complete genome sequence of Polynucleobacter necessarius subsp. asymbioticus type strain (QLW-P1DMWA-1(T)).</title>
        <authorList>
            <person name="Meincke L."/>
            <person name="Copeland A."/>
            <person name="Lapidus A."/>
            <person name="Lucas S."/>
            <person name="Berry K.W."/>
            <person name="Del Rio T.G."/>
            <person name="Hammon N."/>
            <person name="Dalin E."/>
            <person name="Tice H."/>
            <person name="Pitluck S."/>
            <person name="Richardson P."/>
            <person name="Bruce D."/>
            <person name="Goodwin L."/>
            <person name="Han C."/>
            <person name="Tapia R."/>
            <person name="Detter J.C."/>
            <person name="Schmutz J."/>
            <person name="Brettin T."/>
            <person name="Larimer F."/>
            <person name="Land M."/>
            <person name="Hauser L."/>
            <person name="Kyrpides N.C."/>
            <person name="Ivanova N."/>
            <person name="Goker M."/>
            <person name="Woyke T."/>
            <person name="Wu Q.L."/>
            <person name="Pockl M."/>
            <person name="Hahn M.W."/>
            <person name="Klenk H.P."/>
        </authorList>
    </citation>
    <scope>NUCLEOTIDE SEQUENCE [LARGE SCALE GENOMIC DNA]</scope>
    <source>
        <strain evidence="6">DSM 18221 / CIP 109841 / QLW-P1DMWA-1</strain>
    </source>
</reference>
<dbReference type="eggNOG" id="COG0582">
    <property type="taxonomic scope" value="Bacteria"/>
</dbReference>
<dbReference type="GO" id="GO:0003677">
    <property type="term" value="F:DNA binding"/>
    <property type="evidence" value="ECO:0007669"/>
    <property type="project" value="UniProtKB-KW"/>
</dbReference>
<dbReference type="KEGG" id="pnu:Pnuc_1845"/>
<evidence type="ECO:0000313" key="5">
    <source>
        <dbReference type="EMBL" id="ABP35058.1"/>
    </source>
</evidence>
<dbReference type="GO" id="GO:0006310">
    <property type="term" value="P:DNA recombination"/>
    <property type="evidence" value="ECO:0007669"/>
    <property type="project" value="UniProtKB-KW"/>
</dbReference>
<dbReference type="InterPro" id="IPR010998">
    <property type="entry name" value="Integrase_recombinase_N"/>
</dbReference>